<dbReference type="PROSITE" id="PS51462">
    <property type="entry name" value="NUDIX"/>
    <property type="match status" value="1"/>
</dbReference>
<dbReference type="HAMAP" id="MF_00202">
    <property type="entry name" value="Idi"/>
    <property type="match status" value="1"/>
</dbReference>
<dbReference type="EMBL" id="JBBVGT010000003">
    <property type="protein sequence ID" value="MFB5946665.1"/>
    <property type="molecule type" value="Genomic_DNA"/>
</dbReference>
<evidence type="ECO:0000256" key="8">
    <source>
        <dbReference type="ARBA" id="ARBA00023229"/>
    </source>
</evidence>
<keyword evidence="9 12" id="KW-0413">Isomerase</keyword>
<evidence type="ECO:0000259" key="11">
    <source>
        <dbReference type="PROSITE" id="PS51462"/>
    </source>
</evidence>
<dbReference type="NCBIfam" id="TIGR02150">
    <property type="entry name" value="IPP_isom_1"/>
    <property type="match status" value="1"/>
</dbReference>
<dbReference type="PIRSF" id="PIRSF018427">
    <property type="entry name" value="Isopntndiph_ism"/>
    <property type="match status" value="1"/>
</dbReference>
<name>A0ABV5CGY6_9SPHI</name>
<evidence type="ECO:0000313" key="12">
    <source>
        <dbReference type="EMBL" id="MFB5946665.1"/>
    </source>
</evidence>
<keyword evidence="4" id="KW-0963">Cytoplasm</keyword>
<evidence type="ECO:0000256" key="5">
    <source>
        <dbReference type="ARBA" id="ARBA00022723"/>
    </source>
</evidence>
<evidence type="ECO:0000256" key="3">
    <source>
        <dbReference type="ARBA" id="ARBA00012057"/>
    </source>
</evidence>
<sequence>MTEEVILVDQEDKALGTMEKLEAHQTGVLHRAFSVFLFNSAGELLLQQRALDKYHSPGLWSNTCCSHPRPGEDTLGAAKRRLQEEMGMECELRFISKFLYKTRFENGLFEHELDHIFVGTTDSLPKINPQEANDFKFLSLAQIKADIKNNPDQYTVWLKLALPQIEAIRAKNAHRL</sequence>
<dbReference type="InterPro" id="IPR011876">
    <property type="entry name" value="IsopentenylPP_isomerase_typ1"/>
</dbReference>
<dbReference type="Proteomes" id="UP001580928">
    <property type="component" value="Unassembled WGS sequence"/>
</dbReference>
<gene>
    <name evidence="12" type="primary">idi</name>
    <name evidence="12" type="ORF">WKR92_12595</name>
</gene>
<dbReference type="EC" id="5.3.3.2" evidence="3 10"/>
<dbReference type="NCBIfam" id="NF002995">
    <property type="entry name" value="PRK03759.1"/>
    <property type="match status" value="1"/>
</dbReference>
<dbReference type="Gene3D" id="3.90.79.10">
    <property type="entry name" value="Nucleoside Triphosphate Pyrophosphohydrolase"/>
    <property type="match status" value="1"/>
</dbReference>
<dbReference type="InterPro" id="IPR056375">
    <property type="entry name" value="Idi_bact"/>
</dbReference>
<keyword evidence="13" id="KW-1185">Reference proteome</keyword>
<evidence type="ECO:0000313" key="13">
    <source>
        <dbReference type="Proteomes" id="UP001580928"/>
    </source>
</evidence>
<dbReference type="RefSeq" id="WP_375558193.1">
    <property type="nucleotide sequence ID" value="NZ_JBBVGT010000003.1"/>
</dbReference>
<keyword evidence="6" id="KW-0460">Magnesium</keyword>
<evidence type="ECO:0000256" key="9">
    <source>
        <dbReference type="ARBA" id="ARBA00023235"/>
    </source>
</evidence>
<keyword evidence="5" id="KW-0479">Metal-binding</keyword>
<keyword evidence="8" id="KW-0414">Isoprene biosynthesis</keyword>
<dbReference type="InterPro" id="IPR000086">
    <property type="entry name" value="NUDIX_hydrolase_dom"/>
</dbReference>
<comment type="similarity">
    <text evidence="2">Belongs to the IPP isomerase type 1 family.</text>
</comment>
<comment type="caution">
    <text evidence="12">The sequence shown here is derived from an EMBL/GenBank/DDBJ whole genome shotgun (WGS) entry which is preliminary data.</text>
</comment>
<dbReference type="Pfam" id="PF00293">
    <property type="entry name" value="NUDIX"/>
    <property type="match status" value="1"/>
</dbReference>
<evidence type="ECO:0000256" key="4">
    <source>
        <dbReference type="ARBA" id="ARBA00022490"/>
    </source>
</evidence>
<evidence type="ECO:0000256" key="10">
    <source>
        <dbReference type="NCBIfam" id="TIGR02150"/>
    </source>
</evidence>
<keyword evidence="7" id="KW-0464">Manganese</keyword>
<evidence type="ECO:0000256" key="6">
    <source>
        <dbReference type="ARBA" id="ARBA00022842"/>
    </source>
</evidence>
<evidence type="ECO:0000256" key="7">
    <source>
        <dbReference type="ARBA" id="ARBA00023211"/>
    </source>
</evidence>
<comment type="pathway">
    <text evidence="1">Isoprenoid biosynthesis; dimethylallyl diphosphate biosynthesis; dimethylallyl diphosphate from isopentenyl diphosphate: step 1/1.</text>
</comment>
<dbReference type="CDD" id="cd02885">
    <property type="entry name" value="NUDIX_IPP_Isomerase"/>
    <property type="match status" value="1"/>
</dbReference>
<accession>A0ABV5CGY6</accession>
<dbReference type="InterPro" id="IPR015797">
    <property type="entry name" value="NUDIX_hydrolase-like_dom_sf"/>
</dbReference>
<dbReference type="PANTHER" id="PTHR10885">
    <property type="entry name" value="ISOPENTENYL-DIPHOSPHATE DELTA-ISOMERASE"/>
    <property type="match status" value="1"/>
</dbReference>
<dbReference type="SUPFAM" id="SSF55811">
    <property type="entry name" value="Nudix"/>
    <property type="match status" value="1"/>
</dbReference>
<dbReference type="PANTHER" id="PTHR10885:SF0">
    <property type="entry name" value="ISOPENTENYL-DIPHOSPHATE DELTA-ISOMERASE"/>
    <property type="match status" value="1"/>
</dbReference>
<organism evidence="12 13">
    <name type="scientific">Albibacterium profundi</name>
    <dbReference type="NCBI Taxonomy" id="3134906"/>
    <lineage>
        <taxon>Bacteria</taxon>
        <taxon>Pseudomonadati</taxon>
        <taxon>Bacteroidota</taxon>
        <taxon>Sphingobacteriia</taxon>
        <taxon>Sphingobacteriales</taxon>
        <taxon>Sphingobacteriaceae</taxon>
        <taxon>Albibacterium</taxon>
    </lineage>
</organism>
<dbReference type="GO" id="GO:0004452">
    <property type="term" value="F:isopentenyl-diphosphate delta-isomerase activity"/>
    <property type="evidence" value="ECO:0007669"/>
    <property type="project" value="UniProtKB-EC"/>
</dbReference>
<evidence type="ECO:0000256" key="1">
    <source>
        <dbReference type="ARBA" id="ARBA00004826"/>
    </source>
</evidence>
<proteinExistence type="inferred from homology"/>
<protein>
    <recommendedName>
        <fullName evidence="3 10">Isopentenyl-diphosphate delta-isomerase</fullName>
        <ecNumber evidence="3 10">5.3.3.2</ecNumber>
    </recommendedName>
</protein>
<reference evidence="12 13" key="1">
    <citation type="submission" date="2024-04" db="EMBL/GenBank/DDBJ databases">
        <title>Albibacterium profundi sp. nov., isolated from sediment of the Challenger Deep of Mariana Trench.</title>
        <authorList>
            <person name="Wang Y."/>
        </authorList>
    </citation>
    <scope>NUCLEOTIDE SEQUENCE [LARGE SCALE GENOMIC DNA]</scope>
    <source>
        <strain evidence="12 13">RHL897</strain>
    </source>
</reference>
<feature type="domain" description="Nudix hydrolase" evidence="11">
    <location>
        <begin position="28"/>
        <end position="160"/>
    </location>
</feature>
<evidence type="ECO:0000256" key="2">
    <source>
        <dbReference type="ARBA" id="ARBA00007579"/>
    </source>
</evidence>